<evidence type="ECO:0000259" key="2">
    <source>
        <dbReference type="Pfam" id="PF10077"/>
    </source>
</evidence>
<comment type="caution">
    <text evidence="3">The sequence shown here is derived from an EMBL/GenBank/DDBJ whole genome shotgun (WGS) entry which is preliminary data.</text>
</comment>
<proteinExistence type="predicted"/>
<evidence type="ECO:0000259" key="1">
    <source>
        <dbReference type="Pfam" id="PF05076"/>
    </source>
</evidence>
<dbReference type="RefSeq" id="WP_186760886.1">
    <property type="nucleotide sequence ID" value="NZ_BNCF01000013.1"/>
</dbReference>
<protein>
    <recommendedName>
        <fullName evidence="5">DUF2314 domain-containing protein</fullName>
    </recommendedName>
</protein>
<evidence type="ECO:0000313" key="3">
    <source>
        <dbReference type="EMBL" id="GHE39795.1"/>
    </source>
</evidence>
<dbReference type="InterPro" id="IPR020941">
    <property type="entry name" value="SUFU-like_domain"/>
</dbReference>
<organism evidence="3 4">
    <name type="scientific">Vulcaniibacterium thermophilum</name>
    <dbReference type="NCBI Taxonomy" id="1169913"/>
    <lineage>
        <taxon>Bacteria</taxon>
        <taxon>Pseudomonadati</taxon>
        <taxon>Pseudomonadota</taxon>
        <taxon>Gammaproteobacteria</taxon>
        <taxon>Lysobacterales</taxon>
        <taxon>Lysobacteraceae</taxon>
        <taxon>Vulcaniibacterium</taxon>
    </lineage>
</organism>
<dbReference type="Proteomes" id="UP000636453">
    <property type="component" value="Unassembled WGS sequence"/>
</dbReference>
<dbReference type="InterPro" id="IPR018756">
    <property type="entry name" value="DUF2314"/>
</dbReference>
<evidence type="ECO:0000313" key="4">
    <source>
        <dbReference type="Proteomes" id="UP000636453"/>
    </source>
</evidence>
<dbReference type="Pfam" id="PF10077">
    <property type="entry name" value="DUF2314"/>
    <property type="match status" value="1"/>
</dbReference>
<name>A0A919DG81_9GAMM</name>
<sequence length="387" mass="44094">MDLTLGLAVAALLGLLVWWWRQRRAIAVDEHGVSLVPNDDRDMERAIAHARENFHFFVERLRDPHPGDENFAVKVAITHDGNTEHLWLTGVRVDGDVLEGEIANEPQLVPMKLGERWRGDRSRLSDWTFFSDGRMQGNFTLRAMLPRMPKAQRDQMRALLEGRWDTRELVHRPWPAGAPMPGRPLPDDLSHGDGVLMAGVQRHLDAHLGELPQVFHELVSPSAHIDLYPYPATAERPFHVVATTGMAERPMQLPEGVRGDAHVELMLLLPPQWPLDAAAWQDERHYWPLRWLKRVARFHYETGRWLGEGHVLTHGEPPTPIDASTACDAVLLARPARLPAALHRVRLDDGREVRFLCLYFLDAEQRAQLEERGFEDLCSDLATRLSV</sequence>
<reference evidence="3" key="2">
    <citation type="submission" date="2020-09" db="EMBL/GenBank/DDBJ databases">
        <authorList>
            <person name="Sun Q."/>
            <person name="Kim S."/>
        </authorList>
    </citation>
    <scope>NUCLEOTIDE SEQUENCE</scope>
    <source>
        <strain evidence="3">KCTC 32020</strain>
    </source>
</reference>
<dbReference type="AlphaFoldDB" id="A0A919DG81"/>
<feature type="domain" description="DUF2314" evidence="2">
    <location>
        <begin position="40"/>
        <end position="156"/>
    </location>
</feature>
<reference evidence="3" key="1">
    <citation type="journal article" date="2014" name="Int. J. Syst. Evol. Microbiol.">
        <title>Complete genome sequence of Corynebacterium casei LMG S-19264T (=DSM 44701T), isolated from a smear-ripened cheese.</title>
        <authorList>
            <consortium name="US DOE Joint Genome Institute (JGI-PGF)"/>
            <person name="Walter F."/>
            <person name="Albersmeier A."/>
            <person name="Kalinowski J."/>
            <person name="Ruckert C."/>
        </authorList>
    </citation>
    <scope>NUCLEOTIDE SEQUENCE</scope>
    <source>
        <strain evidence="3">KCTC 32020</strain>
    </source>
</reference>
<keyword evidence="4" id="KW-1185">Reference proteome</keyword>
<dbReference type="EMBL" id="BNCF01000013">
    <property type="protein sequence ID" value="GHE39795.1"/>
    <property type="molecule type" value="Genomic_DNA"/>
</dbReference>
<gene>
    <name evidence="3" type="ORF">GCM10007167_22310</name>
</gene>
<feature type="domain" description="Suppressor of fused-like" evidence="1">
    <location>
        <begin position="224"/>
        <end position="382"/>
    </location>
</feature>
<dbReference type="Pfam" id="PF05076">
    <property type="entry name" value="SUFU"/>
    <property type="match status" value="1"/>
</dbReference>
<accession>A0A919DG81</accession>
<evidence type="ECO:0008006" key="5">
    <source>
        <dbReference type="Google" id="ProtNLM"/>
    </source>
</evidence>